<dbReference type="AlphaFoldDB" id="A0A381RIT8"/>
<feature type="domain" description="Digeranylgeranylglycerophospholipid reductase catalytic" evidence="7">
    <location>
        <begin position="170"/>
        <end position="234"/>
    </location>
</feature>
<dbReference type="SUPFAM" id="SSF51905">
    <property type="entry name" value="FAD/NAD(P)-binding domain"/>
    <property type="match status" value="1"/>
</dbReference>
<feature type="non-terminal residue" evidence="8">
    <location>
        <position position="339"/>
    </location>
</feature>
<dbReference type="Pfam" id="PF22578">
    <property type="entry name" value="GGR_cat"/>
    <property type="match status" value="1"/>
</dbReference>
<accession>A0A381RIT8</accession>
<evidence type="ECO:0000256" key="4">
    <source>
        <dbReference type="ARBA" id="ARBA00023098"/>
    </source>
</evidence>
<dbReference type="PANTHER" id="PTHR42685:SF18">
    <property type="entry name" value="DIGERANYLGERANYLGLYCEROPHOSPHOLIPID REDUCTASE"/>
    <property type="match status" value="1"/>
</dbReference>
<evidence type="ECO:0000256" key="2">
    <source>
        <dbReference type="ARBA" id="ARBA00022630"/>
    </source>
</evidence>
<dbReference type="InterPro" id="IPR011777">
    <property type="entry name" value="Geranylgeranyl_Rdtase_fam"/>
</dbReference>
<dbReference type="PANTHER" id="PTHR42685">
    <property type="entry name" value="GERANYLGERANYL DIPHOSPHATE REDUCTASE"/>
    <property type="match status" value="1"/>
</dbReference>
<evidence type="ECO:0000256" key="5">
    <source>
        <dbReference type="ARBA" id="ARBA00023209"/>
    </source>
</evidence>
<evidence type="ECO:0000259" key="7">
    <source>
        <dbReference type="Pfam" id="PF22578"/>
    </source>
</evidence>
<sequence length="339" mass="37056">MEYDWDAIIIGGGPAGSTVARYAADGGAKVLVIDRRSVIGTPLQCGELVPSNLQLKNLCPDVPDIDELFRTPDEAISRETKTMGIVAPSGKKLVYPFEGQILHRPIHDQKLVEMAKTKGAEFLTEARVNDIDGHNIILRNGERISARVIVGCGGPHDPLRKKFWKEKSLNIAVNFVLMDGDFDDRVDLYFGSTAPGGYAWMIPKDGGANIGIGIQTRFSKGKSLNVMADDFFDQFEGDITYRGGGGLPMSGSISNFTKEHYMLVGDAAGMVLPSNGAGITTAMIGGRIAGQVIAEHIRDGISLDQYQLRWNKQMGKVMKYSKRGMAWGNLMFRSPDWLV</sequence>
<evidence type="ECO:0000256" key="1">
    <source>
        <dbReference type="ARBA" id="ARBA00022516"/>
    </source>
</evidence>
<dbReference type="InterPro" id="IPR050407">
    <property type="entry name" value="Geranylgeranyl_reductase"/>
</dbReference>
<gene>
    <name evidence="8" type="ORF">METZ01_LOCUS44579</name>
</gene>
<evidence type="ECO:0000256" key="3">
    <source>
        <dbReference type="ARBA" id="ARBA00023002"/>
    </source>
</evidence>
<dbReference type="Gene3D" id="3.50.50.60">
    <property type="entry name" value="FAD/NAD(P)-binding domain"/>
    <property type="match status" value="1"/>
</dbReference>
<dbReference type="PRINTS" id="PR00420">
    <property type="entry name" value="RNGMNOXGNASE"/>
</dbReference>
<organism evidence="8">
    <name type="scientific">marine metagenome</name>
    <dbReference type="NCBI Taxonomy" id="408172"/>
    <lineage>
        <taxon>unclassified sequences</taxon>
        <taxon>metagenomes</taxon>
        <taxon>ecological metagenomes</taxon>
    </lineage>
</organism>
<name>A0A381RIT8_9ZZZZ</name>
<dbReference type="GO" id="GO:0008654">
    <property type="term" value="P:phospholipid biosynthetic process"/>
    <property type="evidence" value="ECO:0007669"/>
    <property type="project" value="UniProtKB-KW"/>
</dbReference>
<dbReference type="InterPro" id="IPR036188">
    <property type="entry name" value="FAD/NAD-bd_sf"/>
</dbReference>
<keyword evidence="5" id="KW-0594">Phospholipid biosynthesis</keyword>
<dbReference type="GO" id="GO:0016628">
    <property type="term" value="F:oxidoreductase activity, acting on the CH-CH group of donors, NAD or NADP as acceptor"/>
    <property type="evidence" value="ECO:0007669"/>
    <property type="project" value="InterPro"/>
</dbReference>
<protein>
    <recommendedName>
        <fullName evidence="7">Digeranylgeranylglycerophospholipid reductase catalytic domain-containing protein</fullName>
    </recommendedName>
</protein>
<dbReference type="InterPro" id="IPR054715">
    <property type="entry name" value="GGR_cat"/>
</dbReference>
<keyword evidence="3" id="KW-0560">Oxidoreductase</keyword>
<evidence type="ECO:0000256" key="6">
    <source>
        <dbReference type="ARBA" id="ARBA00023264"/>
    </source>
</evidence>
<keyword evidence="6" id="KW-1208">Phospholipid metabolism</keyword>
<reference evidence="8" key="1">
    <citation type="submission" date="2018-05" db="EMBL/GenBank/DDBJ databases">
        <authorList>
            <person name="Lanie J.A."/>
            <person name="Ng W.-L."/>
            <person name="Kazmierczak K.M."/>
            <person name="Andrzejewski T.M."/>
            <person name="Davidsen T.M."/>
            <person name="Wayne K.J."/>
            <person name="Tettelin H."/>
            <person name="Glass J.I."/>
            <person name="Rusch D."/>
            <person name="Podicherti R."/>
            <person name="Tsui H.-C.T."/>
            <person name="Winkler M.E."/>
        </authorList>
    </citation>
    <scope>NUCLEOTIDE SEQUENCE</scope>
</reference>
<evidence type="ECO:0000313" key="8">
    <source>
        <dbReference type="EMBL" id="SUZ91725.1"/>
    </source>
</evidence>
<dbReference type="Pfam" id="PF13450">
    <property type="entry name" value="NAD_binding_8"/>
    <property type="match status" value="1"/>
</dbReference>
<dbReference type="EMBL" id="UINC01001999">
    <property type="protein sequence ID" value="SUZ91725.1"/>
    <property type="molecule type" value="Genomic_DNA"/>
</dbReference>
<proteinExistence type="predicted"/>
<keyword evidence="4" id="KW-0443">Lipid metabolism</keyword>
<keyword evidence="1" id="KW-0444">Lipid biosynthesis</keyword>
<dbReference type="NCBIfam" id="TIGR02032">
    <property type="entry name" value="GG-red-SF"/>
    <property type="match status" value="1"/>
</dbReference>
<keyword evidence="2" id="KW-0285">Flavoprotein</keyword>